<organism evidence="2 3">
    <name type="scientific">Elsinoe batatas</name>
    <dbReference type="NCBI Taxonomy" id="2601811"/>
    <lineage>
        <taxon>Eukaryota</taxon>
        <taxon>Fungi</taxon>
        <taxon>Dikarya</taxon>
        <taxon>Ascomycota</taxon>
        <taxon>Pezizomycotina</taxon>
        <taxon>Dothideomycetes</taxon>
        <taxon>Dothideomycetidae</taxon>
        <taxon>Myriangiales</taxon>
        <taxon>Elsinoaceae</taxon>
        <taxon>Elsinoe</taxon>
    </lineage>
</organism>
<dbReference type="OrthoDB" id="3934090at2759"/>
<dbReference type="Proteomes" id="UP000809789">
    <property type="component" value="Unassembled WGS sequence"/>
</dbReference>
<evidence type="ECO:0000313" key="3">
    <source>
        <dbReference type="Proteomes" id="UP000809789"/>
    </source>
</evidence>
<accession>A0A8K0KVH5</accession>
<comment type="caution">
    <text evidence="2">The sequence shown here is derived from an EMBL/GenBank/DDBJ whole genome shotgun (WGS) entry which is preliminary data.</text>
</comment>
<evidence type="ECO:0000313" key="2">
    <source>
        <dbReference type="EMBL" id="KAG8624022.1"/>
    </source>
</evidence>
<feature type="region of interest" description="Disordered" evidence="1">
    <location>
        <begin position="227"/>
        <end position="251"/>
    </location>
</feature>
<evidence type="ECO:0000256" key="1">
    <source>
        <dbReference type="SAM" id="MobiDB-lite"/>
    </source>
</evidence>
<feature type="compositionally biased region" description="Basic and acidic residues" evidence="1">
    <location>
        <begin position="305"/>
        <end position="315"/>
    </location>
</feature>
<name>A0A8K0KVH5_9PEZI</name>
<feature type="region of interest" description="Disordered" evidence="1">
    <location>
        <begin position="189"/>
        <end position="211"/>
    </location>
</feature>
<dbReference type="AlphaFoldDB" id="A0A8K0KVH5"/>
<protein>
    <submittedName>
        <fullName evidence="2">Uncharacterized protein</fullName>
    </submittedName>
</protein>
<reference evidence="2" key="1">
    <citation type="submission" date="2021-07" db="EMBL/GenBank/DDBJ databases">
        <title>Elsinoe batatas strain:CRI-CJ2 Genome sequencing and assembly.</title>
        <authorList>
            <person name="Huang L."/>
        </authorList>
    </citation>
    <scope>NUCLEOTIDE SEQUENCE</scope>
    <source>
        <strain evidence="2">CRI-CJ2</strain>
    </source>
</reference>
<feature type="region of interest" description="Disordered" evidence="1">
    <location>
        <begin position="304"/>
        <end position="365"/>
    </location>
</feature>
<keyword evidence="3" id="KW-1185">Reference proteome</keyword>
<gene>
    <name evidence="2" type="ORF">KVT40_008998</name>
</gene>
<dbReference type="EMBL" id="JAESVG020000010">
    <property type="protein sequence ID" value="KAG8624022.1"/>
    <property type="molecule type" value="Genomic_DNA"/>
</dbReference>
<proteinExistence type="predicted"/>
<sequence length="494" mass="55352">MNRFMQSFTNSFTNPFNFNQGLPHSGMDPSIMVNEHGKQFRQDPVTNLYSEVAADERLPSSPVQRHNNMNDVFMGAPSAIDMMGTAGALDGHYPSPVSFQPTKRAQVPEADEFHDTMEISDDTILQAQNAASIEAGENKDERWTVSSVADLNEENRIMEIEDDDNENITKNSDERLQATTVTFDEEEYLADNESGQQVPDQNLPAAEPSPTSQLLDEIMGGILQRERTSPSKHAQHEQPASPQARNEKAAGPIIPPLSETGNAFQHHADGGEAWMDRAAEEGMVDPQLTGYGLGDTVSCYSRCSTPEEHDDEHQTPIRAPTPAVLTPINKDKRQAAVDVEDTKEDAQPPSAKKRKTEKQMSSPKVQEAVEKVQLNDAQRSHRALHERAKLLKPNHTVSDTRYWIGVLRDGVPLGKVKDSGDIMWLKGHKSTCVKTIYHTYKQHAIPPGDFRLQLRDEFPDKNDVMEELDLYADRMVIFRCCVFHHIIDDSDEDE</sequence>